<dbReference type="GO" id="GO:0030975">
    <property type="term" value="F:thiamine binding"/>
    <property type="evidence" value="ECO:0007669"/>
    <property type="project" value="TreeGrafter"/>
</dbReference>
<dbReference type="GO" id="GO:0030976">
    <property type="term" value="F:thiamine pyrophosphate binding"/>
    <property type="evidence" value="ECO:0007669"/>
    <property type="project" value="TreeGrafter"/>
</dbReference>
<reference evidence="3 4" key="1">
    <citation type="submission" date="2017-05" db="EMBL/GenBank/DDBJ databases">
        <title>Butyricicoccus porcorum sp. nov. a butyrate-producing bacterium from the swine intestinal tract.</title>
        <authorList>
            <person name="Trachsel J."/>
            <person name="Humphrey S."/>
            <person name="Allen H.K."/>
        </authorList>
    </citation>
    <scope>NUCLEOTIDE SEQUENCE [LARGE SCALE GENOMIC DNA]</scope>
    <source>
        <strain evidence="3">BB10</strain>
    </source>
</reference>
<accession>A0A252F6F7</accession>
<dbReference type="OrthoDB" id="179400at2"/>
<dbReference type="PANTHER" id="PTHR30006">
    <property type="entry name" value="THIAMINE-BINDING PERIPLASMIC PROTEIN-RELATED"/>
    <property type="match status" value="1"/>
</dbReference>
<keyword evidence="4" id="KW-1185">Reference proteome</keyword>
<dbReference type="Gene3D" id="3.40.190.10">
    <property type="entry name" value="Periplasmic binding protein-like II"/>
    <property type="match status" value="2"/>
</dbReference>
<dbReference type="SUPFAM" id="SSF53850">
    <property type="entry name" value="Periplasmic binding protein-like II"/>
    <property type="match status" value="1"/>
</dbReference>
<dbReference type="PANTHER" id="PTHR30006:SF2">
    <property type="entry name" value="ABC TRANSPORTER SUBSTRATE-BINDING PROTEIN"/>
    <property type="match status" value="1"/>
</dbReference>
<dbReference type="PROSITE" id="PS51257">
    <property type="entry name" value="PROKAR_LIPOPROTEIN"/>
    <property type="match status" value="1"/>
</dbReference>
<keyword evidence="1 2" id="KW-0732">Signal</keyword>
<evidence type="ECO:0008006" key="5">
    <source>
        <dbReference type="Google" id="ProtNLM"/>
    </source>
</evidence>
<dbReference type="GO" id="GO:0015888">
    <property type="term" value="P:thiamine transport"/>
    <property type="evidence" value="ECO:0007669"/>
    <property type="project" value="TreeGrafter"/>
</dbReference>
<gene>
    <name evidence="3" type="ORF">CBW42_04220</name>
</gene>
<feature type="chain" id="PRO_5012264948" description="ABC transporter substrate-binding protein" evidence="2">
    <location>
        <begin position="22"/>
        <end position="359"/>
    </location>
</feature>
<protein>
    <recommendedName>
        <fullName evidence="5">ABC transporter substrate-binding protein</fullName>
    </recommendedName>
</protein>
<dbReference type="RefSeq" id="WP_087018082.1">
    <property type="nucleotide sequence ID" value="NZ_NHOC01000003.1"/>
</dbReference>
<evidence type="ECO:0000313" key="3">
    <source>
        <dbReference type="EMBL" id="OUM21240.1"/>
    </source>
</evidence>
<comment type="caution">
    <text evidence="3">The sequence shown here is derived from an EMBL/GenBank/DDBJ whole genome shotgun (WGS) entry which is preliminary data.</text>
</comment>
<dbReference type="Proteomes" id="UP000194903">
    <property type="component" value="Unassembled WGS sequence"/>
</dbReference>
<dbReference type="Pfam" id="PF13343">
    <property type="entry name" value="SBP_bac_6"/>
    <property type="match status" value="1"/>
</dbReference>
<evidence type="ECO:0000256" key="1">
    <source>
        <dbReference type="ARBA" id="ARBA00022729"/>
    </source>
</evidence>
<dbReference type="AlphaFoldDB" id="A0A252F6F7"/>
<evidence type="ECO:0000256" key="2">
    <source>
        <dbReference type="SAM" id="SignalP"/>
    </source>
</evidence>
<feature type="signal peptide" evidence="2">
    <location>
        <begin position="1"/>
        <end position="21"/>
    </location>
</feature>
<dbReference type="GO" id="GO:0030288">
    <property type="term" value="C:outer membrane-bounded periplasmic space"/>
    <property type="evidence" value="ECO:0007669"/>
    <property type="project" value="TreeGrafter"/>
</dbReference>
<proteinExistence type="predicted"/>
<dbReference type="CDD" id="cd13544">
    <property type="entry name" value="PBP2_Fbp_like_1"/>
    <property type="match status" value="1"/>
</dbReference>
<dbReference type="EMBL" id="NHOC01000003">
    <property type="protein sequence ID" value="OUM21240.1"/>
    <property type="molecule type" value="Genomic_DNA"/>
</dbReference>
<name>A0A252F6F7_9FIRM</name>
<sequence>MKKILLCIVFMGFLTGCAVHTTVTEPESEPSVSTGRPEPAYDRLSIYSALPEEEILVYLNAFRKDTGITVDCQRLSAGEMIERVQQERENPRVSVILGGAADHYVQANEEGLLIPYQSPELSNVPEPCLDQAQVWNPIYIGVICFACNEDWFLQKNLPYPTCWDDLTAPELEGQIVLASPETSGTSYTMLAALMQQRGEEKAWEYLQMLDANVGCYTHSGIEPVEKVKQGEFAVGIVFSHDGRRAALDGYPVMLCYPEDGTGYEIGACALVRGGPVKERENAERFIDWMTSQRGQECYIEAKSSRLPANSTARSADGLPAMKDIKTVEYDLEWAGSNRTRLIDEFQRRFPGAQTRKSLS</sequence>
<dbReference type="PIRSF" id="PIRSF002825">
    <property type="entry name" value="CfbpA"/>
    <property type="match status" value="1"/>
</dbReference>
<organism evidence="3 4">
    <name type="scientific">Butyricicoccus porcorum</name>
    <dbReference type="NCBI Taxonomy" id="1945634"/>
    <lineage>
        <taxon>Bacteria</taxon>
        <taxon>Bacillati</taxon>
        <taxon>Bacillota</taxon>
        <taxon>Clostridia</taxon>
        <taxon>Eubacteriales</taxon>
        <taxon>Butyricicoccaceae</taxon>
        <taxon>Butyricicoccus</taxon>
    </lineage>
</organism>
<evidence type="ECO:0000313" key="4">
    <source>
        <dbReference type="Proteomes" id="UP000194903"/>
    </source>
</evidence>
<dbReference type="InterPro" id="IPR026045">
    <property type="entry name" value="Ferric-bd"/>
</dbReference>